<feature type="region of interest" description="Disordered" evidence="2">
    <location>
        <begin position="95"/>
        <end position="120"/>
    </location>
</feature>
<keyword evidence="1" id="KW-0175">Coiled coil</keyword>
<sequence>MAEPSQQDVDRFLSFCEIVTGGKPDVKFAPRYIKDANGDLDRAIGNYEQDPNRYASDKYDETLFSQDRDGGSNQYAGIPSFQIDHANESLTQYPQSTAATRPNTPSNSMHDSGVGDSQVLDAGAGQETGVVGASGVQFGPATREYYEQNQWAMTTVSSTVPDPPPAQRKREPGEPAFLKPLPSQDYLSSLLTILNTIPESHNALLMKNHVLPNYGQDPQWWSGSPIALPQTIDLDNQRQDDHRLDIIQETQRIMAFLDYTERAYGSVEPLTQIDGSHGSAGDTQAVRFLEAWHNAATHLEPEAGHGKLFQTTAEETRPGDVSNPSFKCLTPTLSNRGDDPPASLYDVLDDTIWANDPDGSKEVHASISSVAEVLVMMVKQPDSNATGLNMDIPLSWYVDRYMTEHEARAKQMRKDRAEEKKKLALIDQEAQRHSRFSYNGKTGNALDLLEVAMSAMTMEPLNSQGEPIPNPNAERDARLHRQLQGVYDRVKRKLEVLKTEKDKAREAYEQLSNLLKEPSEGTEVTPKSKYQLCGISTDPAVTYIKDQRAPNSDENTDEAIELDKAAAARTATDWWRIHYDSTGQISKSRISEVDVLTAAAMESREVLLVYASEKALNRPFEETPQALADFVSGDSMLFRDELTQDAEQPPPYETSGSVDGDDDNDSGFGHMSAKEWLEGQQQQQPEMAEKGAGLVAEMASGAGRSADTDATMTDAGGAQHIEFADSK</sequence>
<proteinExistence type="predicted"/>
<feature type="coiled-coil region" evidence="1">
    <location>
        <begin position="402"/>
        <end position="429"/>
    </location>
</feature>
<dbReference type="Proteomes" id="UP001521116">
    <property type="component" value="Unassembled WGS sequence"/>
</dbReference>
<organism evidence="3 4">
    <name type="scientific">Neofusicoccum ribis</name>
    <dbReference type="NCBI Taxonomy" id="45134"/>
    <lineage>
        <taxon>Eukaryota</taxon>
        <taxon>Fungi</taxon>
        <taxon>Dikarya</taxon>
        <taxon>Ascomycota</taxon>
        <taxon>Pezizomycotina</taxon>
        <taxon>Dothideomycetes</taxon>
        <taxon>Dothideomycetes incertae sedis</taxon>
        <taxon>Botryosphaeriales</taxon>
        <taxon>Botryosphaeriaceae</taxon>
        <taxon>Neofusicoccum</taxon>
    </lineage>
</organism>
<evidence type="ECO:0000256" key="1">
    <source>
        <dbReference type="SAM" id="Coils"/>
    </source>
</evidence>
<keyword evidence="4" id="KW-1185">Reference proteome</keyword>
<feature type="region of interest" description="Disordered" evidence="2">
    <location>
        <begin position="643"/>
        <end position="727"/>
    </location>
</feature>
<name>A0ABR3ST48_9PEZI</name>
<protein>
    <recommendedName>
        <fullName evidence="5">Ubiquitin interaction motif protein</fullName>
    </recommendedName>
</protein>
<dbReference type="EMBL" id="JAJVDC020000061">
    <property type="protein sequence ID" value="KAL1628575.1"/>
    <property type="molecule type" value="Genomic_DNA"/>
</dbReference>
<evidence type="ECO:0000256" key="2">
    <source>
        <dbReference type="SAM" id="MobiDB-lite"/>
    </source>
</evidence>
<dbReference type="PANTHER" id="PTHR39597">
    <property type="entry name" value="UBA DOMAIN-CONTAINING PROTEIN RUP1"/>
    <property type="match status" value="1"/>
</dbReference>
<evidence type="ECO:0008006" key="5">
    <source>
        <dbReference type="Google" id="ProtNLM"/>
    </source>
</evidence>
<accession>A0ABR3ST48</accession>
<comment type="caution">
    <text evidence="3">The sequence shown here is derived from an EMBL/GenBank/DDBJ whole genome shotgun (WGS) entry which is preliminary data.</text>
</comment>
<reference evidence="3 4" key="1">
    <citation type="submission" date="2024-02" db="EMBL/GenBank/DDBJ databases">
        <title>De novo assembly and annotation of 12 fungi associated with fruit tree decline syndrome in Ontario, Canada.</title>
        <authorList>
            <person name="Sulman M."/>
            <person name="Ellouze W."/>
            <person name="Ilyukhin E."/>
        </authorList>
    </citation>
    <scope>NUCLEOTIDE SEQUENCE [LARGE SCALE GENOMIC DNA]</scope>
    <source>
        <strain evidence="3 4">M1-105</strain>
    </source>
</reference>
<evidence type="ECO:0000313" key="4">
    <source>
        <dbReference type="Proteomes" id="UP001521116"/>
    </source>
</evidence>
<feature type="coiled-coil region" evidence="1">
    <location>
        <begin position="480"/>
        <end position="517"/>
    </location>
</feature>
<evidence type="ECO:0000313" key="3">
    <source>
        <dbReference type="EMBL" id="KAL1628575.1"/>
    </source>
</evidence>
<dbReference type="PANTHER" id="PTHR39597:SF1">
    <property type="entry name" value="UBA DOMAIN-CONTAINING PROTEIN RUP1"/>
    <property type="match status" value="1"/>
</dbReference>
<dbReference type="InterPro" id="IPR055335">
    <property type="entry name" value="Ucp6/RUP1"/>
</dbReference>
<gene>
    <name evidence="3" type="ORF">SLS56_005807</name>
</gene>
<feature type="compositionally biased region" description="Polar residues" evidence="2">
    <location>
        <begin position="95"/>
        <end position="110"/>
    </location>
</feature>
<feature type="region of interest" description="Disordered" evidence="2">
    <location>
        <begin position="156"/>
        <end position="180"/>
    </location>
</feature>